<organism evidence="8 9">
    <name type="scientific">Cereibacter sphaeroides</name>
    <name type="common">Rhodobacter sphaeroides</name>
    <dbReference type="NCBI Taxonomy" id="1063"/>
    <lineage>
        <taxon>Bacteria</taxon>
        <taxon>Pseudomonadati</taxon>
        <taxon>Pseudomonadota</taxon>
        <taxon>Alphaproteobacteria</taxon>
        <taxon>Rhodobacterales</taxon>
        <taxon>Paracoccaceae</taxon>
        <taxon>Cereibacter</taxon>
    </lineage>
</organism>
<dbReference type="PANTHER" id="PTHR22911:SF6">
    <property type="entry name" value="SOLUTE CARRIER FAMILY 35 MEMBER G1"/>
    <property type="match status" value="1"/>
</dbReference>
<feature type="transmembrane region" description="Helical" evidence="6">
    <location>
        <begin position="99"/>
        <end position="117"/>
    </location>
</feature>
<evidence type="ECO:0000256" key="5">
    <source>
        <dbReference type="ARBA" id="ARBA00023136"/>
    </source>
</evidence>
<name>A0A2W5UD03_CERSP</name>
<evidence type="ECO:0000313" key="8">
    <source>
        <dbReference type="EMBL" id="PZQ95870.1"/>
    </source>
</evidence>
<feature type="transmembrane region" description="Helical" evidence="6">
    <location>
        <begin position="226"/>
        <end position="249"/>
    </location>
</feature>
<feature type="transmembrane region" description="Helical" evidence="6">
    <location>
        <begin position="124"/>
        <end position="144"/>
    </location>
</feature>
<evidence type="ECO:0000259" key="7">
    <source>
        <dbReference type="Pfam" id="PF00892"/>
    </source>
</evidence>
<evidence type="ECO:0000313" key="9">
    <source>
        <dbReference type="Proteomes" id="UP000248975"/>
    </source>
</evidence>
<evidence type="ECO:0000256" key="3">
    <source>
        <dbReference type="ARBA" id="ARBA00022692"/>
    </source>
</evidence>
<dbReference type="Pfam" id="PF00892">
    <property type="entry name" value="EamA"/>
    <property type="match status" value="1"/>
</dbReference>
<keyword evidence="4 6" id="KW-1133">Transmembrane helix</keyword>
<feature type="transmembrane region" description="Helical" evidence="6">
    <location>
        <begin position="281"/>
        <end position="301"/>
    </location>
</feature>
<sequence>MAEATDRTLAAAGLVLVYASIIGFTDNFVRVVAAEVGLWQFHATRSIIALVLLGVAGVIIGLRLRPVNAGAVAGRSAIHGIAMLIYFGSLAFLPVAQVAAGLFTAPIFVLLISRLIYGHPIGPVRVIAVALGFLGVLMVLGPSAMGDASLAALLPIIAGALYAFGNVITREWCREESAETLLAGFFVALAILGALGMVLLGFFPVAVPEGTDGFIQRGFVVPSAMFWVWMVMQAAGALFAIGLSIRAYLIADASRVSVFEYVILLTSAFWGWVLWSETLSPLAILGMALIAAAGAIIALRARQMPPTASRQWRRQSET</sequence>
<feature type="transmembrane region" description="Helical" evidence="6">
    <location>
        <begin position="256"/>
        <end position="275"/>
    </location>
</feature>
<evidence type="ECO:0000256" key="2">
    <source>
        <dbReference type="ARBA" id="ARBA00009853"/>
    </source>
</evidence>
<comment type="similarity">
    <text evidence="2">Belongs to the drug/metabolite transporter (DMT) superfamily. 10 TMS drug/metabolite exporter (DME) (TC 2.A.7.3) family.</text>
</comment>
<gene>
    <name evidence="8" type="ORF">DI533_17675</name>
</gene>
<dbReference type="InterPro" id="IPR037185">
    <property type="entry name" value="EmrE-like"/>
</dbReference>
<dbReference type="InterPro" id="IPR000620">
    <property type="entry name" value="EamA_dom"/>
</dbReference>
<comment type="subcellular location">
    <subcellularLocation>
        <location evidence="1">Membrane</location>
        <topology evidence="1">Multi-pass membrane protein</topology>
    </subcellularLocation>
</comment>
<keyword evidence="5 6" id="KW-0472">Membrane</keyword>
<dbReference type="EMBL" id="QFQS01000005">
    <property type="protein sequence ID" value="PZQ95870.1"/>
    <property type="molecule type" value="Genomic_DNA"/>
</dbReference>
<dbReference type="GO" id="GO:0016020">
    <property type="term" value="C:membrane"/>
    <property type="evidence" value="ECO:0007669"/>
    <property type="project" value="UniProtKB-SubCell"/>
</dbReference>
<dbReference type="AlphaFoldDB" id="A0A2W5UD03"/>
<evidence type="ECO:0000256" key="6">
    <source>
        <dbReference type="SAM" id="Phobius"/>
    </source>
</evidence>
<evidence type="ECO:0000256" key="4">
    <source>
        <dbReference type="ARBA" id="ARBA00022989"/>
    </source>
</evidence>
<protein>
    <submittedName>
        <fullName evidence="8">EamA/RhaT family transporter</fullName>
    </submittedName>
</protein>
<feature type="transmembrane region" description="Helical" evidence="6">
    <location>
        <begin position="181"/>
        <end position="206"/>
    </location>
</feature>
<dbReference type="Proteomes" id="UP000248975">
    <property type="component" value="Unassembled WGS sequence"/>
</dbReference>
<reference evidence="8 9" key="1">
    <citation type="submission" date="2017-08" db="EMBL/GenBank/DDBJ databases">
        <title>Infants hospitalized years apart are colonized by the same room-sourced microbial strains.</title>
        <authorList>
            <person name="Brooks B."/>
            <person name="Olm M.R."/>
            <person name="Firek B.A."/>
            <person name="Baker R."/>
            <person name="Thomas B.C."/>
            <person name="Morowitz M.J."/>
            <person name="Banfield J.F."/>
        </authorList>
    </citation>
    <scope>NUCLEOTIDE SEQUENCE [LARGE SCALE GENOMIC DNA]</scope>
    <source>
        <strain evidence="8">S2_003_000_R2_11</strain>
    </source>
</reference>
<feature type="domain" description="EamA" evidence="7">
    <location>
        <begin position="13"/>
        <end position="140"/>
    </location>
</feature>
<keyword evidence="3 6" id="KW-0812">Transmembrane</keyword>
<proteinExistence type="inferred from homology"/>
<feature type="transmembrane region" description="Helical" evidence="6">
    <location>
        <begin position="43"/>
        <end position="64"/>
    </location>
</feature>
<comment type="caution">
    <text evidence="8">The sequence shown here is derived from an EMBL/GenBank/DDBJ whole genome shotgun (WGS) entry which is preliminary data.</text>
</comment>
<dbReference type="PANTHER" id="PTHR22911">
    <property type="entry name" value="ACYL-MALONYL CONDENSING ENZYME-RELATED"/>
    <property type="match status" value="1"/>
</dbReference>
<dbReference type="SUPFAM" id="SSF103481">
    <property type="entry name" value="Multidrug resistance efflux transporter EmrE"/>
    <property type="match status" value="2"/>
</dbReference>
<evidence type="ECO:0000256" key="1">
    <source>
        <dbReference type="ARBA" id="ARBA00004141"/>
    </source>
</evidence>
<feature type="transmembrane region" description="Helical" evidence="6">
    <location>
        <begin position="150"/>
        <end position="169"/>
    </location>
</feature>
<accession>A0A2W5UD03</accession>
<feature type="transmembrane region" description="Helical" evidence="6">
    <location>
        <begin position="76"/>
        <end position="93"/>
    </location>
</feature>